<comment type="caution">
    <text evidence="6">The sequence shown here is derived from an EMBL/GenBank/DDBJ whole genome shotgun (WGS) entry which is preliminary data.</text>
</comment>
<evidence type="ECO:0000256" key="4">
    <source>
        <dbReference type="PROSITE-ProRule" id="PRU00335"/>
    </source>
</evidence>
<dbReference type="SUPFAM" id="SSF46689">
    <property type="entry name" value="Homeodomain-like"/>
    <property type="match status" value="1"/>
</dbReference>
<feature type="domain" description="HTH tetR-type" evidence="5">
    <location>
        <begin position="14"/>
        <end position="74"/>
    </location>
</feature>
<dbReference type="InterPro" id="IPR050109">
    <property type="entry name" value="HTH-type_TetR-like_transc_reg"/>
</dbReference>
<evidence type="ECO:0000313" key="6">
    <source>
        <dbReference type="EMBL" id="MEK0171273.1"/>
    </source>
</evidence>
<proteinExistence type="predicted"/>
<accession>A0ABU8YBB7</accession>
<dbReference type="InterPro" id="IPR041347">
    <property type="entry name" value="MftR_C"/>
</dbReference>
<dbReference type="InterPro" id="IPR023772">
    <property type="entry name" value="DNA-bd_HTH_TetR-type_CS"/>
</dbReference>
<keyword evidence="3" id="KW-0804">Transcription</keyword>
<reference evidence="6 7" key="1">
    <citation type="submission" date="2024-03" db="EMBL/GenBank/DDBJ databases">
        <title>Whole genomes of four grape xylem sap localized bacterial endophytes.</title>
        <authorList>
            <person name="Kumar G."/>
            <person name="Savka M.A."/>
        </authorList>
    </citation>
    <scope>NUCLEOTIDE SEQUENCE [LARGE SCALE GENOMIC DNA]</scope>
    <source>
        <strain evidence="6 7">RIT_GXS8</strain>
    </source>
</reference>
<keyword evidence="1" id="KW-0805">Transcription regulation</keyword>
<protein>
    <submittedName>
        <fullName evidence="6">TetR family transcriptional regulator</fullName>
    </submittedName>
</protein>
<dbReference type="Proteomes" id="UP001370299">
    <property type="component" value="Unassembled WGS sequence"/>
</dbReference>
<evidence type="ECO:0000313" key="7">
    <source>
        <dbReference type="Proteomes" id="UP001370299"/>
    </source>
</evidence>
<dbReference type="PANTHER" id="PTHR30055:SF238">
    <property type="entry name" value="MYCOFACTOCIN BIOSYNTHESIS TRANSCRIPTIONAL REGULATOR MFTR-RELATED"/>
    <property type="match status" value="1"/>
</dbReference>
<dbReference type="EMBL" id="JBBLYY010000037">
    <property type="protein sequence ID" value="MEK0171273.1"/>
    <property type="molecule type" value="Genomic_DNA"/>
</dbReference>
<dbReference type="Pfam" id="PF17754">
    <property type="entry name" value="TetR_C_14"/>
    <property type="match status" value="1"/>
</dbReference>
<dbReference type="Gene3D" id="1.10.10.60">
    <property type="entry name" value="Homeodomain-like"/>
    <property type="match status" value="1"/>
</dbReference>
<dbReference type="PROSITE" id="PS50977">
    <property type="entry name" value="HTH_TETR_2"/>
    <property type="match status" value="1"/>
</dbReference>
<dbReference type="PANTHER" id="PTHR30055">
    <property type="entry name" value="HTH-TYPE TRANSCRIPTIONAL REGULATOR RUTR"/>
    <property type="match status" value="1"/>
</dbReference>
<name>A0ABU8YBB7_9MICO</name>
<feature type="DNA-binding region" description="H-T-H motif" evidence="4">
    <location>
        <begin position="37"/>
        <end position="56"/>
    </location>
</feature>
<dbReference type="PROSITE" id="PS01081">
    <property type="entry name" value="HTH_TETR_1"/>
    <property type="match status" value="1"/>
</dbReference>
<dbReference type="InterPro" id="IPR001647">
    <property type="entry name" value="HTH_TetR"/>
</dbReference>
<evidence type="ECO:0000256" key="2">
    <source>
        <dbReference type="ARBA" id="ARBA00023125"/>
    </source>
</evidence>
<gene>
    <name evidence="6" type="ORF">WMN62_07315</name>
</gene>
<keyword evidence="7" id="KW-1185">Reference proteome</keyword>
<dbReference type="RefSeq" id="WP_340197302.1">
    <property type="nucleotide sequence ID" value="NZ_JBBKAP010000062.1"/>
</dbReference>
<evidence type="ECO:0000256" key="3">
    <source>
        <dbReference type="ARBA" id="ARBA00023163"/>
    </source>
</evidence>
<dbReference type="Pfam" id="PF00440">
    <property type="entry name" value="TetR_N"/>
    <property type="match status" value="1"/>
</dbReference>
<dbReference type="InterPro" id="IPR009057">
    <property type="entry name" value="Homeodomain-like_sf"/>
</dbReference>
<evidence type="ECO:0000256" key="1">
    <source>
        <dbReference type="ARBA" id="ARBA00023015"/>
    </source>
</evidence>
<dbReference type="Gene3D" id="1.10.357.10">
    <property type="entry name" value="Tetracycline Repressor, domain 2"/>
    <property type="match status" value="1"/>
</dbReference>
<organism evidence="6 7">
    <name type="scientific">Curtobacterium citreum</name>
    <dbReference type="NCBI Taxonomy" id="2036"/>
    <lineage>
        <taxon>Bacteria</taxon>
        <taxon>Bacillati</taxon>
        <taxon>Actinomycetota</taxon>
        <taxon>Actinomycetes</taxon>
        <taxon>Micrococcales</taxon>
        <taxon>Microbacteriaceae</taxon>
        <taxon>Curtobacterium</taxon>
    </lineage>
</organism>
<sequence>MSDVRTGLRDITRDAVRARIAAVALERFDTDGFENVTVEQVAAEVGISARSFHRYFPAKEDAVIGDPARHRDALAEAFRCRSTTQPVWPALREAFAEMLERGSTDDPETGRRSVRVMTSTASLRARNLEKHQAWADVLTPLVVEQLHGPDAELRARVLVQAALGCFDVAITTWATGDDPDAAAILRRAFDGIAPSA</sequence>
<keyword evidence="2 4" id="KW-0238">DNA-binding</keyword>
<evidence type="ECO:0000259" key="5">
    <source>
        <dbReference type="PROSITE" id="PS50977"/>
    </source>
</evidence>